<dbReference type="Pfam" id="PF02522">
    <property type="entry name" value="Antibiotic_NAT"/>
    <property type="match status" value="1"/>
</dbReference>
<name>E8N255_ANATU</name>
<dbReference type="eggNOG" id="COG2746">
    <property type="taxonomic scope" value="Bacteria"/>
</dbReference>
<dbReference type="InParanoid" id="E8N255"/>
<dbReference type="Proteomes" id="UP000008922">
    <property type="component" value="Chromosome"/>
</dbReference>
<comment type="catalytic activity">
    <reaction evidence="4">
        <text>a 2-deoxystreptamine antibiotic + acetyl-CoA = an N(3)-acetyl-2-deoxystreptamine antibiotic + CoA + H(+)</text>
        <dbReference type="Rhea" id="RHEA:12665"/>
        <dbReference type="ChEBI" id="CHEBI:15378"/>
        <dbReference type="ChEBI" id="CHEBI:57287"/>
        <dbReference type="ChEBI" id="CHEBI:57288"/>
        <dbReference type="ChEBI" id="CHEBI:57921"/>
        <dbReference type="ChEBI" id="CHEBI:77452"/>
        <dbReference type="EC" id="2.3.1.81"/>
    </reaction>
</comment>
<evidence type="ECO:0000313" key="5">
    <source>
        <dbReference type="EMBL" id="BAJ65002.1"/>
    </source>
</evidence>
<dbReference type="OrthoDB" id="7330654at2"/>
<dbReference type="EC" id="2.3.1.-" evidence="4"/>
<organism evidence="5 6">
    <name type="scientific">Anaerolinea thermophila (strain DSM 14523 / JCM 11388 / NBRC 100420 / UNI-1)</name>
    <dbReference type="NCBI Taxonomy" id="926569"/>
    <lineage>
        <taxon>Bacteria</taxon>
        <taxon>Bacillati</taxon>
        <taxon>Chloroflexota</taxon>
        <taxon>Anaerolineae</taxon>
        <taxon>Anaerolineales</taxon>
        <taxon>Anaerolineaceae</taxon>
        <taxon>Anaerolinea</taxon>
    </lineage>
</organism>
<keyword evidence="2 4" id="KW-0808">Transferase</keyword>
<comment type="similarity">
    <text evidence="1 4">Belongs to the antibiotic N-acetyltransferase family.</text>
</comment>
<dbReference type="KEGG" id="atm:ANT_29760"/>
<keyword evidence="4" id="KW-0046">Antibiotic resistance</keyword>
<dbReference type="STRING" id="926569.ANT_29760"/>
<evidence type="ECO:0000256" key="4">
    <source>
        <dbReference type="RuleBase" id="RU365031"/>
    </source>
</evidence>
<sequence length="265" mass="28555">MLTFRDLVQAFRGLGLSPQRPLIVHASLSSFGEEIRGGAETLLGALLTVSGRVMAPTFTYKTMLIPEAGPENNALTYGAGKDLNQMAEFFFPDMPADPLMGVLAETLRCHPQAKRSMHPILSFAGIGLDEVIAVQTLVDPLAPIGALAALDGEVVLIGVNHTANTSIHYAETLAGRQGFVRWALTPKGVWECPGFPGCSDGFDAVAPSLEDVTRRGRIAQSEVQVIPLTSLLERVRGILEDDPLALLCARTECERCDTYRRLVVA</sequence>
<dbReference type="PANTHER" id="PTHR11104">
    <property type="entry name" value="AMINOGLYCOSIDE N3-ACETYLTRANSFERASE"/>
    <property type="match status" value="1"/>
</dbReference>
<keyword evidence="6" id="KW-1185">Reference proteome</keyword>
<evidence type="ECO:0000256" key="1">
    <source>
        <dbReference type="ARBA" id="ARBA00006383"/>
    </source>
</evidence>
<dbReference type="InterPro" id="IPR003679">
    <property type="entry name" value="Amioglycoside_AcTrfase"/>
</dbReference>
<dbReference type="RefSeq" id="WP_013561346.1">
    <property type="nucleotide sequence ID" value="NC_014960.1"/>
</dbReference>
<dbReference type="PANTHER" id="PTHR11104:SF0">
    <property type="entry name" value="SPBETA PROPHAGE-DERIVED AMINOGLYCOSIDE N(3')-ACETYLTRANSFERASE-LIKE PROTEIN YOKD"/>
    <property type="match status" value="1"/>
</dbReference>
<dbReference type="HOGENOM" id="CLU_1048238_0_0_0"/>
<dbReference type="SUPFAM" id="SSF110710">
    <property type="entry name" value="TTHA0583/YokD-like"/>
    <property type="match status" value="1"/>
</dbReference>
<evidence type="ECO:0000256" key="3">
    <source>
        <dbReference type="ARBA" id="ARBA00023315"/>
    </source>
</evidence>
<evidence type="ECO:0000313" key="6">
    <source>
        <dbReference type="Proteomes" id="UP000008922"/>
    </source>
</evidence>
<dbReference type="GO" id="GO:0046677">
    <property type="term" value="P:response to antibiotic"/>
    <property type="evidence" value="ECO:0007669"/>
    <property type="project" value="UniProtKB-KW"/>
</dbReference>
<evidence type="ECO:0000256" key="2">
    <source>
        <dbReference type="ARBA" id="ARBA00022679"/>
    </source>
</evidence>
<dbReference type="EMBL" id="AP012029">
    <property type="protein sequence ID" value="BAJ65002.1"/>
    <property type="molecule type" value="Genomic_DNA"/>
</dbReference>
<dbReference type="InterPro" id="IPR028345">
    <property type="entry name" value="Antibiotic_NAT-like"/>
</dbReference>
<protein>
    <recommendedName>
        <fullName evidence="4">Aminoglycoside N(3)-acetyltransferase</fullName>
        <ecNumber evidence="4">2.3.1.-</ecNumber>
    </recommendedName>
</protein>
<dbReference type="GO" id="GO:0046353">
    <property type="term" value="F:aminoglycoside 3-N-acetyltransferase activity"/>
    <property type="evidence" value="ECO:0007669"/>
    <property type="project" value="UniProtKB-EC"/>
</dbReference>
<accession>E8N255</accession>
<proteinExistence type="inferred from homology"/>
<reference evidence="5 6" key="1">
    <citation type="submission" date="2010-12" db="EMBL/GenBank/DDBJ databases">
        <title>Whole genome sequence of Anaerolinea thermophila UNI-1.</title>
        <authorList>
            <person name="Narita-Yamada S."/>
            <person name="Kishi E."/>
            <person name="Watanabe Y."/>
            <person name="Takasaki K."/>
            <person name="Ankai A."/>
            <person name="Oguchi A."/>
            <person name="Fukui S."/>
            <person name="Takahashi M."/>
            <person name="Yashiro I."/>
            <person name="Hosoyama A."/>
            <person name="Sekiguchi Y."/>
            <person name="Hanada S."/>
            <person name="Fujita N."/>
        </authorList>
    </citation>
    <scope>NUCLEOTIDE SEQUENCE [LARGE SCALE GENOMIC DNA]</scope>
    <source>
        <strain evidence="6">DSM 14523 / JCM 11388 / NBRC 100420 / UNI-1</strain>
    </source>
</reference>
<dbReference type="AlphaFoldDB" id="E8N255"/>
<gene>
    <name evidence="5" type="ordered locus">ANT_29760</name>
</gene>
<keyword evidence="3 4" id="KW-0012">Acyltransferase</keyword>